<sequence length="487" mass="56811">MYNSKKREADRYIKNNKYKINNQYRLNYHLMGEYGWINDPNGFIQYKDNYHLFYQHNPYEAVWGPMHWGHAVSKDLIKWDHLPIALAPDEDFDRNGCFSGSAIEKDEKLYITYTGHVSTGTNEKEDYRQVQCLAYSEDGIDFTKYKCNPVIDTNQVPNNSSSKDIRDPKTYKVGDSYYTFLGSNDKCENGQVLMYKSNDLINWKFVNVVAKSRGELGENWECPDLFSLQDKDVLIVSPQYFKVSSNDFTNIYSCVYMVGSLDYNLGKFKYDNFSPVDYGFNFYAPQTTMDSKGRRIMIGWMTMWEKEYPTYSKGHNWAGAMTIPREVILKDGKLYFKPVEEIEKYRINEVVLKDIEINKEEKLDINGDSYELEISYDAKEADEFGLKLRVNDYEETVLSYIKKDKQFIFNIDNSGVGQKGQRRTEVDLINNKLKLRIFVDKCSVEVFINDGEKVMTGLIYPSEDAIGIKAFSKGKSNIEILKKWDIK</sequence>
<keyword evidence="6 8" id="KW-0326">Glycosidase</keyword>
<proteinExistence type="inferred from homology"/>
<evidence type="ECO:0000313" key="12">
    <source>
        <dbReference type="EMBL" id="OPJ61031.1"/>
    </source>
</evidence>
<keyword evidence="9" id="KW-0119">Carbohydrate metabolism</keyword>
<evidence type="ECO:0000259" key="11">
    <source>
        <dbReference type="Pfam" id="PF08244"/>
    </source>
</evidence>
<dbReference type="Pfam" id="PF00251">
    <property type="entry name" value="Glyco_hydro_32N"/>
    <property type="match status" value="1"/>
</dbReference>
<keyword evidence="5 8" id="KW-0378">Hydrolase</keyword>
<evidence type="ECO:0000256" key="9">
    <source>
        <dbReference type="RuleBase" id="RU365015"/>
    </source>
</evidence>
<evidence type="ECO:0000259" key="10">
    <source>
        <dbReference type="Pfam" id="PF00251"/>
    </source>
</evidence>
<evidence type="ECO:0000256" key="6">
    <source>
        <dbReference type="ARBA" id="ARBA00023295"/>
    </source>
</evidence>
<dbReference type="InterPro" id="IPR013148">
    <property type="entry name" value="Glyco_hydro_32_N"/>
</dbReference>
<comment type="pathway">
    <text evidence="1 9">Glycan biosynthesis; sucrose metabolism.</text>
</comment>
<dbReference type="AlphaFoldDB" id="A0A1V4ILX4"/>
<keyword evidence="13" id="KW-1185">Reference proteome</keyword>
<dbReference type="SUPFAM" id="SSF49899">
    <property type="entry name" value="Concanavalin A-like lectins/glucanases"/>
    <property type="match status" value="1"/>
</dbReference>
<keyword evidence="9" id="KW-0963">Cytoplasm</keyword>
<dbReference type="SMART" id="SM00640">
    <property type="entry name" value="Glyco_32"/>
    <property type="match status" value="1"/>
</dbReference>
<feature type="domain" description="Glycosyl hydrolase family 32 N-terminal" evidence="10">
    <location>
        <begin position="29"/>
        <end position="338"/>
    </location>
</feature>
<evidence type="ECO:0000256" key="8">
    <source>
        <dbReference type="RuleBase" id="RU362110"/>
    </source>
</evidence>
<feature type="domain" description="Glycosyl hydrolase family 32 C-terminal" evidence="11">
    <location>
        <begin position="341"/>
        <end position="482"/>
    </location>
</feature>
<organism evidence="12 13">
    <name type="scientific">Clostridium chromiireducens</name>
    <dbReference type="NCBI Taxonomy" id="225345"/>
    <lineage>
        <taxon>Bacteria</taxon>
        <taxon>Bacillati</taxon>
        <taxon>Bacillota</taxon>
        <taxon>Clostridia</taxon>
        <taxon>Eubacteriales</taxon>
        <taxon>Clostridiaceae</taxon>
        <taxon>Clostridium</taxon>
    </lineage>
</organism>
<comment type="caution">
    <text evidence="12">The sequence shown here is derived from an EMBL/GenBank/DDBJ whole genome shotgun (WGS) entry which is preliminary data.</text>
</comment>
<accession>A0A1V4ILX4</accession>
<dbReference type="Gene3D" id="2.60.120.560">
    <property type="entry name" value="Exo-inulinase, domain 1"/>
    <property type="match status" value="1"/>
</dbReference>
<dbReference type="STRING" id="225345.CLCHR_26990"/>
<evidence type="ECO:0000256" key="2">
    <source>
        <dbReference type="ARBA" id="ARBA00009902"/>
    </source>
</evidence>
<name>A0A1V4ILX4_9CLOT</name>
<dbReference type="InterPro" id="IPR051214">
    <property type="entry name" value="GH32_Enzymes"/>
</dbReference>
<dbReference type="GO" id="GO:0005985">
    <property type="term" value="P:sucrose metabolic process"/>
    <property type="evidence" value="ECO:0007669"/>
    <property type="project" value="UniProtKB-UniPathway"/>
</dbReference>
<dbReference type="Gene3D" id="2.115.10.20">
    <property type="entry name" value="Glycosyl hydrolase domain, family 43"/>
    <property type="match status" value="1"/>
</dbReference>
<evidence type="ECO:0000313" key="13">
    <source>
        <dbReference type="Proteomes" id="UP000191056"/>
    </source>
</evidence>
<dbReference type="InterPro" id="IPR001362">
    <property type="entry name" value="Glyco_hydro_32"/>
</dbReference>
<dbReference type="Pfam" id="PF08244">
    <property type="entry name" value="Glyco_hydro_32C"/>
    <property type="match status" value="1"/>
</dbReference>
<dbReference type="UniPathway" id="UPA00238"/>
<dbReference type="OrthoDB" id="9759709at2"/>
<dbReference type="InterPro" id="IPR013320">
    <property type="entry name" value="ConA-like_dom_sf"/>
</dbReference>
<dbReference type="GO" id="GO:0004564">
    <property type="term" value="F:beta-fructofuranosidase activity"/>
    <property type="evidence" value="ECO:0007669"/>
    <property type="project" value="UniProtKB-EC"/>
</dbReference>
<comment type="function">
    <text evidence="9">Enables the bacterium to metabolize sucrose as a sole carbon source.</text>
</comment>
<dbReference type="SUPFAM" id="SSF75005">
    <property type="entry name" value="Arabinanase/levansucrase/invertase"/>
    <property type="match status" value="1"/>
</dbReference>
<dbReference type="NCBIfam" id="TIGR01322">
    <property type="entry name" value="scrB_fam"/>
    <property type="match status" value="1"/>
</dbReference>
<dbReference type="GO" id="GO:0005737">
    <property type="term" value="C:cytoplasm"/>
    <property type="evidence" value="ECO:0007669"/>
    <property type="project" value="UniProtKB-SubCell"/>
</dbReference>
<dbReference type="RefSeq" id="WP_079440338.1">
    <property type="nucleotide sequence ID" value="NZ_MZGT01000034.1"/>
</dbReference>
<protein>
    <recommendedName>
        <fullName evidence="4 8">Sucrose-6-phosphate hydrolase</fullName>
        <ecNumber evidence="3 8">3.2.1.26</ecNumber>
    </recommendedName>
    <alternativeName>
        <fullName evidence="7 9">Invertase</fullName>
    </alternativeName>
</protein>
<evidence type="ECO:0000256" key="7">
    <source>
        <dbReference type="ARBA" id="ARBA00033367"/>
    </source>
</evidence>
<dbReference type="InterPro" id="IPR023296">
    <property type="entry name" value="Glyco_hydro_beta-prop_sf"/>
</dbReference>
<evidence type="ECO:0000256" key="1">
    <source>
        <dbReference type="ARBA" id="ARBA00004914"/>
    </source>
</evidence>
<dbReference type="CDD" id="cd08996">
    <property type="entry name" value="GH32_FFase"/>
    <property type="match status" value="1"/>
</dbReference>
<dbReference type="InterPro" id="IPR006232">
    <property type="entry name" value="Suc6P_hydrolase"/>
</dbReference>
<dbReference type="InterPro" id="IPR013189">
    <property type="entry name" value="Glyco_hydro_32_C"/>
</dbReference>
<comment type="catalytic activity">
    <reaction evidence="8">
        <text>Hydrolysis of terminal non-reducing beta-D-fructofuranoside residues in beta-D-fructofuranosides.</text>
        <dbReference type="EC" id="3.2.1.26"/>
    </reaction>
</comment>
<reference evidence="12 13" key="1">
    <citation type="submission" date="2017-03" db="EMBL/GenBank/DDBJ databases">
        <title>Genome sequence of Clostridium chromiireducens DSM 23318.</title>
        <authorList>
            <person name="Poehlein A."/>
            <person name="Daniel R."/>
        </authorList>
    </citation>
    <scope>NUCLEOTIDE SEQUENCE [LARGE SCALE GENOMIC DNA]</scope>
    <source>
        <strain evidence="12 13">DSM 23318</strain>
    </source>
</reference>
<dbReference type="Proteomes" id="UP000191056">
    <property type="component" value="Unassembled WGS sequence"/>
</dbReference>
<gene>
    <name evidence="12" type="primary">sacA_2</name>
    <name evidence="12" type="ORF">CLCHR_26990</name>
</gene>
<dbReference type="EMBL" id="MZGT01000034">
    <property type="protein sequence ID" value="OPJ61031.1"/>
    <property type="molecule type" value="Genomic_DNA"/>
</dbReference>
<dbReference type="EC" id="3.2.1.26" evidence="3 8"/>
<dbReference type="PANTHER" id="PTHR43101:SF1">
    <property type="entry name" value="BETA-FRUCTOSIDASE"/>
    <property type="match status" value="1"/>
</dbReference>
<dbReference type="PANTHER" id="PTHR43101">
    <property type="entry name" value="BETA-FRUCTOSIDASE"/>
    <property type="match status" value="1"/>
</dbReference>
<evidence type="ECO:0000256" key="4">
    <source>
        <dbReference type="ARBA" id="ARBA00019623"/>
    </source>
</evidence>
<evidence type="ECO:0000256" key="3">
    <source>
        <dbReference type="ARBA" id="ARBA00012758"/>
    </source>
</evidence>
<evidence type="ECO:0000256" key="5">
    <source>
        <dbReference type="ARBA" id="ARBA00022801"/>
    </source>
</evidence>
<comment type="subcellular location">
    <subcellularLocation>
        <location evidence="9">Cytoplasm</location>
    </subcellularLocation>
</comment>
<comment type="similarity">
    <text evidence="2 8">Belongs to the glycosyl hydrolase 32 family.</text>
</comment>